<organism evidence="1 2">
    <name type="scientific">Litchfieldia salsa</name>
    <dbReference type="NCBI Taxonomy" id="930152"/>
    <lineage>
        <taxon>Bacteria</taxon>
        <taxon>Bacillati</taxon>
        <taxon>Bacillota</taxon>
        <taxon>Bacilli</taxon>
        <taxon>Bacillales</taxon>
        <taxon>Bacillaceae</taxon>
        <taxon>Litchfieldia</taxon>
    </lineage>
</organism>
<accession>A0A1H0VEB6</accession>
<dbReference type="STRING" id="930152.SAMN05216565_106205"/>
<protein>
    <submittedName>
        <fullName evidence="1">YqzE-like protein</fullName>
    </submittedName>
</protein>
<keyword evidence="2" id="KW-1185">Reference proteome</keyword>
<evidence type="ECO:0000313" key="2">
    <source>
        <dbReference type="Proteomes" id="UP000199159"/>
    </source>
</evidence>
<dbReference type="Pfam" id="PF14038">
    <property type="entry name" value="YqzE"/>
    <property type="match status" value="1"/>
</dbReference>
<dbReference type="InterPro" id="IPR025622">
    <property type="entry name" value="YqzE"/>
</dbReference>
<reference evidence="2" key="1">
    <citation type="submission" date="2016-10" db="EMBL/GenBank/DDBJ databases">
        <authorList>
            <person name="Varghese N."/>
            <person name="Submissions S."/>
        </authorList>
    </citation>
    <scope>NUCLEOTIDE SEQUENCE [LARGE SCALE GENOMIC DNA]</scope>
    <source>
        <strain evidence="2">IBRC-M10078</strain>
    </source>
</reference>
<sequence>MSTNDYVKYMTQQFVSYLDQPRQLRKETKLKKKTERAPFTSHWFGVLPIAFSLMFKRKKR</sequence>
<dbReference type="Proteomes" id="UP000199159">
    <property type="component" value="Unassembled WGS sequence"/>
</dbReference>
<dbReference type="AlphaFoldDB" id="A0A1H0VEB6"/>
<name>A0A1H0VEB6_9BACI</name>
<evidence type="ECO:0000313" key="1">
    <source>
        <dbReference type="EMBL" id="SDP76436.1"/>
    </source>
</evidence>
<dbReference type="EMBL" id="FNJU01000006">
    <property type="protein sequence ID" value="SDP76436.1"/>
    <property type="molecule type" value="Genomic_DNA"/>
</dbReference>
<dbReference type="RefSeq" id="WP_090855296.1">
    <property type="nucleotide sequence ID" value="NZ_FNJU01000006.1"/>
</dbReference>
<gene>
    <name evidence="1" type="ORF">SAMN05216565_106205</name>
</gene>
<proteinExistence type="predicted"/>